<name>A0A0C1ZAC8_9BACT</name>
<dbReference type="AlphaFoldDB" id="A0A0C1ZAC8"/>
<organism evidence="1 2">
    <name type="scientific">Enhygromyxa salina</name>
    <dbReference type="NCBI Taxonomy" id="215803"/>
    <lineage>
        <taxon>Bacteria</taxon>
        <taxon>Pseudomonadati</taxon>
        <taxon>Myxococcota</taxon>
        <taxon>Polyangia</taxon>
        <taxon>Nannocystales</taxon>
        <taxon>Nannocystaceae</taxon>
        <taxon>Enhygromyxa</taxon>
    </lineage>
</organism>
<sequence length="272" mass="29803">MLTGCAEPDDAVEADIERGLFIDDDGASVSGTFANEDHALRFHGDVFGSGSGFEFEVQIELNGMTISARQDADGNLEYDGRAIGSDDSTQMTEDDRLALAALSKALDELGPKISPPLERIRGFANMWSEFPSSMDLRGQVSASFRSYTSICGAMNTYVEATHDDWSHGRWEDKSTHYAYVSMHGPGPCSDGTYFLKNNSWECYEPDHDATIEYAYGNCFGRCGGGCGSSSQMTYDCLDHDSCVRFGHSIASFWCDDEFSSTIDDWASAPNCQ</sequence>
<gene>
    <name evidence="1" type="ORF">DB30_06624</name>
</gene>
<comment type="caution">
    <text evidence="1">The sequence shown here is derived from an EMBL/GenBank/DDBJ whole genome shotgun (WGS) entry which is preliminary data.</text>
</comment>
<protein>
    <submittedName>
        <fullName evidence="1">Beta-galactosidase</fullName>
    </submittedName>
</protein>
<dbReference type="RefSeq" id="WP_052553316.1">
    <property type="nucleotide sequence ID" value="NZ_JMCC02000070.1"/>
</dbReference>
<dbReference type="EMBL" id="JMCC02000070">
    <property type="protein sequence ID" value="KIG14569.1"/>
    <property type="molecule type" value="Genomic_DNA"/>
</dbReference>
<evidence type="ECO:0000313" key="1">
    <source>
        <dbReference type="EMBL" id="KIG14569.1"/>
    </source>
</evidence>
<proteinExistence type="predicted"/>
<accession>A0A0C1ZAC8</accession>
<dbReference type="Proteomes" id="UP000031599">
    <property type="component" value="Unassembled WGS sequence"/>
</dbReference>
<reference evidence="1 2" key="1">
    <citation type="submission" date="2014-12" db="EMBL/GenBank/DDBJ databases">
        <title>Genome assembly of Enhygromyxa salina DSM 15201.</title>
        <authorList>
            <person name="Sharma G."/>
            <person name="Subramanian S."/>
        </authorList>
    </citation>
    <scope>NUCLEOTIDE SEQUENCE [LARGE SCALE GENOMIC DNA]</scope>
    <source>
        <strain evidence="1 2">DSM 15201</strain>
    </source>
</reference>
<evidence type="ECO:0000313" key="2">
    <source>
        <dbReference type="Proteomes" id="UP000031599"/>
    </source>
</evidence>